<gene>
    <name evidence="9" type="ORF">DQG23_34000</name>
</gene>
<feature type="transmembrane region" description="Helical" evidence="8">
    <location>
        <begin position="150"/>
        <end position="171"/>
    </location>
</feature>
<keyword evidence="7 8" id="KW-0472">Membrane</keyword>
<evidence type="ECO:0000313" key="10">
    <source>
        <dbReference type="Proteomes" id="UP000250369"/>
    </source>
</evidence>
<dbReference type="AlphaFoldDB" id="A0A329M7N5"/>
<keyword evidence="10" id="KW-1185">Reference proteome</keyword>
<evidence type="ECO:0000256" key="1">
    <source>
        <dbReference type="ARBA" id="ARBA00004141"/>
    </source>
</evidence>
<evidence type="ECO:0000256" key="4">
    <source>
        <dbReference type="ARBA" id="ARBA00022544"/>
    </source>
</evidence>
<feature type="transmembrane region" description="Helical" evidence="8">
    <location>
        <begin position="83"/>
        <end position="105"/>
    </location>
</feature>
<feature type="transmembrane region" description="Helical" evidence="8">
    <location>
        <begin position="120"/>
        <end position="138"/>
    </location>
</feature>
<feature type="transmembrane region" description="Helical" evidence="8">
    <location>
        <begin position="338"/>
        <end position="359"/>
    </location>
</feature>
<comment type="similarity">
    <text evidence="2">Belongs to the amino acid-polyamine-organocation (APC) superfamily. Spore germination protein (SGP) (TC 2.A.3.9) family.</text>
</comment>
<dbReference type="PANTHER" id="PTHR34975:SF2">
    <property type="entry name" value="SPORE GERMINATION PROTEIN A2"/>
    <property type="match status" value="1"/>
</dbReference>
<keyword evidence="3" id="KW-0813">Transport</keyword>
<dbReference type="PANTHER" id="PTHR34975">
    <property type="entry name" value="SPORE GERMINATION PROTEIN A2"/>
    <property type="match status" value="1"/>
</dbReference>
<name>A0A329M7N5_9BACL</name>
<feature type="transmembrane region" description="Helical" evidence="8">
    <location>
        <begin position="191"/>
        <end position="211"/>
    </location>
</feature>
<evidence type="ECO:0000256" key="2">
    <source>
        <dbReference type="ARBA" id="ARBA00007998"/>
    </source>
</evidence>
<evidence type="ECO:0000256" key="7">
    <source>
        <dbReference type="ARBA" id="ARBA00023136"/>
    </source>
</evidence>
<reference evidence="9 10" key="1">
    <citation type="journal article" date="2009" name="Int. J. Syst. Evol. Microbiol.">
        <title>Paenibacillus contaminans sp. nov., isolated from a contaminated laboratory plate.</title>
        <authorList>
            <person name="Chou J.H."/>
            <person name="Lee J.H."/>
            <person name="Lin M.C."/>
            <person name="Chang P.S."/>
            <person name="Arun A.B."/>
            <person name="Young C.C."/>
            <person name="Chen W.M."/>
        </authorList>
    </citation>
    <scope>NUCLEOTIDE SEQUENCE [LARGE SCALE GENOMIC DNA]</scope>
    <source>
        <strain evidence="9 10">CKOBP-6</strain>
    </source>
</reference>
<dbReference type="NCBIfam" id="TIGR00912">
    <property type="entry name" value="2A0309"/>
    <property type="match status" value="1"/>
</dbReference>
<dbReference type="Proteomes" id="UP000250369">
    <property type="component" value="Unassembled WGS sequence"/>
</dbReference>
<keyword evidence="6 8" id="KW-1133">Transmembrane helix</keyword>
<dbReference type="Gene3D" id="1.20.1740.10">
    <property type="entry name" value="Amino acid/polyamine transporter I"/>
    <property type="match status" value="1"/>
</dbReference>
<comment type="caution">
    <text evidence="9">The sequence shown here is derived from an EMBL/GenBank/DDBJ whole genome shotgun (WGS) entry which is preliminary data.</text>
</comment>
<feature type="transmembrane region" description="Helical" evidence="8">
    <location>
        <begin position="310"/>
        <end position="332"/>
    </location>
</feature>
<dbReference type="GO" id="GO:0016020">
    <property type="term" value="C:membrane"/>
    <property type="evidence" value="ECO:0007669"/>
    <property type="project" value="UniProtKB-SubCell"/>
</dbReference>
<proteinExistence type="inferred from homology"/>
<evidence type="ECO:0000256" key="8">
    <source>
        <dbReference type="SAM" id="Phobius"/>
    </source>
</evidence>
<organism evidence="9 10">
    <name type="scientific">Paenibacillus contaminans</name>
    <dbReference type="NCBI Taxonomy" id="450362"/>
    <lineage>
        <taxon>Bacteria</taxon>
        <taxon>Bacillati</taxon>
        <taxon>Bacillota</taxon>
        <taxon>Bacilli</taxon>
        <taxon>Bacillales</taxon>
        <taxon>Paenibacillaceae</taxon>
        <taxon>Paenibacillus</taxon>
    </lineage>
</organism>
<feature type="transmembrane region" description="Helical" evidence="8">
    <location>
        <begin position="43"/>
        <end position="62"/>
    </location>
</feature>
<feature type="transmembrane region" description="Helical" evidence="8">
    <location>
        <begin position="223"/>
        <end position="243"/>
    </location>
</feature>
<evidence type="ECO:0000256" key="3">
    <source>
        <dbReference type="ARBA" id="ARBA00022448"/>
    </source>
</evidence>
<evidence type="ECO:0000256" key="6">
    <source>
        <dbReference type="ARBA" id="ARBA00022989"/>
    </source>
</evidence>
<evidence type="ECO:0000256" key="5">
    <source>
        <dbReference type="ARBA" id="ARBA00022692"/>
    </source>
</evidence>
<sequence length="374" mass="41996">MKRMLEKGRLSTKQLSVLVIFSVIGESLLVIPSSVAEEAKQDAWISGLIGMTAGLLIAWMIFRIGQTYGPKTLIEHNRALLGRWAGGTVSVLYLLYFLINISALIREIGDFITTQFLPETPLRAVHLIIVILIIWAVKSGLETLARAGEVFFPLFAVLLISMFVFLLPQFHSDRLQPMLGQGIPSILRGSLFIFAFPFCELIVLLMIFPYVAHNPKLQKDYMLAVLFGGLTICLLILISILVLGPNLSAYHSYASYAIAQKISIGHFVERLEALLAVNWIVSTYYKISLFYYGLILGSAQLFNLRDYRQLTVPTGMIVFGLAFIISPNIVYFNAKVSYWVIIDILFALLIPALLFFIGLTRRKKRLKRPASAEK</sequence>
<keyword evidence="4" id="KW-0309">Germination</keyword>
<dbReference type="Pfam" id="PF03845">
    <property type="entry name" value="Spore_permease"/>
    <property type="match status" value="1"/>
</dbReference>
<dbReference type="GO" id="GO:0009847">
    <property type="term" value="P:spore germination"/>
    <property type="evidence" value="ECO:0007669"/>
    <property type="project" value="InterPro"/>
</dbReference>
<dbReference type="EMBL" id="QMFB01000031">
    <property type="protein sequence ID" value="RAV12997.1"/>
    <property type="molecule type" value="Genomic_DNA"/>
</dbReference>
<dbReference type="InterPro" id="IPR004761">
    <property type="entry name" value="Spore_GerAB"/>
</dbReference>
<accession>A0A329M7N5</accession>
<protein>
    <submittedName>
        <fullName evidence="9">Spore gernimation protein</fullName>
    </submittedName>
</protein>
<comment type="subcellular location">
    <subcellularLocation>
        <location evidence="1">Membrane</location>
        <topology evidence="1">Multi-pass membrane protein</topology>
    </subcellularLocation>
</comment>
<evidence type="ECO:0000313" key="9">
    <source>
        <dbReference type="EMBL" id="RAV12997.1"/>
    </source>
</evidence>
<feature type="transmembrane region" description="Helical" evidence="8">
    <location>
        <begin position="12"/>
        <end position="31"/>
    </location>
</feature>
<feature type="transmembrane region" description="Helical" evidence="8">
    <location>
        <begin position="284"/>
        <end position="303"/>
    </location>
</feature>
<keyword evidence="5 8" id="KW-0812">Transmembrane</keyword>